<dbReference type="Gene3D" id="1.25.40.10">
    <property type="entry name" value="Tetratricopeptide repeat domain"/>
    <property type="match status" value="4"/>
</dbReference>
<evidence type="ECO:0000256" key="3">
    <source>
        <dbReference type="PROSITE-ProRule" id="PRU00339"/>
    </source>
</evidence>
<keyword evidence="1" id="KW-0677">Repeat</keyword>
<dbReference type="InterPro" id="IPR040911">
    <property type="entry name" value="Exostosin_GT47"/>
</dbReference>
<dbReference type="Pfam" id="PF03016">
    <property type="entry name" value="Exostosin_GT47"/>
    <property type="match status" value="1"/>
</dbReference>
<feature type="domain" description="Glycosyltransferase 2-like" evidence="4">
    <location>
        <begin position="396"/>
        <end position="504"/>
    </location>
</feature>
<protein>
    <submittedName>
        <fullName evidence="6">Tetratricopeptide repeat protein</fullName>
    </submittedName>
</protein>
<dbReference type="SUPFAM" id="SSF53448">
    <property type="entry name" value="Nucleotide-diphospho-sugar transferases"/>
    <property type="match status" value="1"/>
</dbReference>
<dbReference type="InterPro" id="IPR011990">
    <property type="entry name" value="TPR-like_helical_dom_sf"/>
</dbReference>
<evidence type="ECO:0000259" key="4">
    <source>
        <dbReference type="Pfam" id="PF00535"/>
    </source>
</evidence>
<dbReference type="InterPro" id="IPR029044">
    <property type="entry name" value="Nucleotide-diphossugar_trans"/>
</dbReference>
<evidence type="ECO:0000256" key="2">
    <source>
        <dbReference type="ARBA" id="ARBA00022803"/>
    </source>
</evidence>
<feature type="domain" description="Exostosin GT47" evidence="5">
    <location>
        <begin position="814"/>
        <end position="981"/>
    </location>
</feature>
<dbReference type="SUPFAM" id="SSF48452">
    <property type="entry name" value="TPR-like"/>
    <property type="match status" value="2"/>
</dbReference>
<dbReference type="Pfam" id="PF14559">
    <property type="entry name" value="TPR_19"/>
    <property type="match status" value="1"/>
</dbReference>
<dbReference type="Gene3D" id="3.90.550.10">
    <property type="entry name" value="Spore Coat Polysaccharide Biosynthesis Protein SpsA, Chain A"/>
    <property type="match status" value="1"/>
</dbReference>
<evidence type="ECO:0000259" key="5">
    <source>
        <dbReference type="Pfam" id="PF03016"/>
    </source>
</evidence>
<organism evidence="6">
    <name type="scientific">Leptolyngbya sp. NK1-12</name>
    <dbReference type="NCBI Taxonomy" id="2547451"/>
    <lineage>
        <taxon>Bacteria</taxon>
        <taxon>Bacillati</taxon>
        <taxon>Cyanobacteriota</taxon>
        <taxon>Cyanophyceae</taxon>
        <taxon>Leptolyngbyales</taxon>
        <taxon>Leptolyngbyaceae</taxon>
        <taxon>Leptolyngbya group</taxon>
        <taxon>Leptolyngbya</taxon>
    </lineage>
</organism>
<dbReference type="InterPro" id="IPR001173">
    <property type="entry name" value="Glyco_trans_2-like"/>
</dbReference>
<dbReference type="PROSITE" id="PS50005">
    <property type="entry name" value="TPR"/>
    <property type="match status" value="4"/>
</dbReference>
<dbReference type="InterPro" id="IPR019734">
    <property type="entry name" value="TPR_rpt"/>
</dbReference>
<reference evidence="6" key="1">
    <citation type="submission" date="2020-05" db="EMBL/GenBank/DDBJ databases">
        <authorList>
            <person name="Zhu T."/>
            <person name="Keshari N."/>
            <person name="Lu X."/>
        </authorList>
    </citation>
    <scope>NUCLEOTIDE SEQUENCE</scope>
    <source>
        <strain evidence="6">NK1-12</strain>
    </source>
</reference>
<feature type="repeat" description="TPR" evidence="3">
    <location>
        <begin position="102"/>
        <end position="135"/>
    </location>
</feature>
<accession>A0AA96WZ08</accession>
<dbReference type="Pfam" id="PF13414">
    <property type="entry name" value="TPR_11"/>
    <property type="match status" value="1"/>
</dbReference>
<dbReference type="AlphaFoldDB" id="A0AA96WZ08"/>
<dbReference type="EMBL" id="CP053587">
    <property type="protein sequence ID" value="WNZ27432.1"/>
    <property type="molecule type" value="Genomic_DNA"/>
</dbReference>
<gene>
    <name evidence="6" type="ORF">HJG54_31620</name>
</gene>
<keyword evidence="2 3" id="KW-0802">TPR repeat</keyword>
<feature type="repeat" description="TPR" evidence="3">
    <location>
        <begin position="170"/>
        <end position="203"/>
    </location>
</feature>
<dbReference type="SMART" id="SM00028">
    <property type="entry name" value="TPR"/>
    <property type="match status" value="9"/>
</dbReference>
<dbReference type="PROSITE" id="PS50293">
    <property type="entry name" value="TPR_REGION"/>
    <property type="match status" value="1"/>
</dbReference>
<evidence type="ECO:0000256" key="1">
    <source>
        <dbReference type="ARBA" id="ARBA00022737"/>
    </source>
</evidence>
<feature type="repeat" description="TPR" evidence="3">
    <location>
        <begin position="34"/>
        <end position="67"/>
    </location>
</feature>
<dbReference type="InterPro" id="IPR050498">
    <property type="entry name" value="Ycf3"/>
</dbReference>
<dbReference type="Pfam" id="PF00535">
    <property type="entry name" value="Glycos_transf_2"/>
    <property type="match status" value="1"/>
</dbReference>
<evidence type="ECO:0000313" key="6">
    <source>
        <dbReference type="EMBL" id="WNZ27432.1"/>
    </source>
</evidence>
<dbReference type="PANTHER" id="PTHR44858">
    <property type="entry name" value="TETRATRICOPEPTIDE REPEAT PROTEIN 6"/>
    <property type="match status" value="1"/>
</dbReference>
<sequence length="1048" mass="118839">MNYLAEAYAAYSQGNLDEAYLLSQQATTAEPGSAEAYALWGKVCQARLNYEEALKHYQKAVKLEPEKAVYRYQMANVFMLQGNYKQAETFYRQVLDSEFDDPWLFCNLGKALLYQDSIKEAADFLQRAVDLAPQLAEAHCCLGRVLTRQKRFAASELHYQKAIELESGQFIYYHDQGDNFLLQGNYQAAVTAYRKAIELNSSYVWSYRNLARALLQLEEWNNAATALEEAICLGSNSAETYIELGYAFSKQQKFDSAIATYQAAVEKHPNDTVLYCELGAAQEKAGDSTGCILSLRQAIELDPQQPVWVYETLLKLVHQQGNLDEAIAIGQQGVELYPQASLEQHLNRLQQEIQAKTTSQLKNQELAINGDGKHPSQPKPTSATLSNDAPCTKIFIVTPTYNVVDTIDRTIASVVLQAGDFSIRYHVQDGGSTDGTIEVLERWAERIRTGAIPLLCKQIEFTYASAEDEGIYDALFKGFSSLSMQPNDWMTWINVDDILIPGACAFIAELDKQLDKKTVRWVTGTTFVASSNVPVATSEIPVNQEVIKHGLCDGRHWDSIQQEGTFFRNSLWRSVDTDKGFRRYKFAGDWNLWRLFAEKKANIFQVNFSLAQSSKDISEKSQDKISKYYLEVDKTVPEELRFQNLQAIDLYSLKRCLIKSSIDGKISLKKEPFDIYNKTSLSKKSQFDFAINSQHSKLLDAKLAAKRVTCNKTVIGFDSDWQFPAITEKQAFLKACEMLSETQGAVYFAFPWATLIDQLNTGVIKGNELKAILDSFQAELKNYQYVITVCQHILMLKYQHLFIDSGITHIYWSHAVKGQTTLPQNECVQILPFPLFPVQVSEAEVKQVNQRKYLYSFIGARANQWYLTNARDLIIDNLSKDHRGLVVGRDNWHFQKVVYDHQIFQKQKSKQELVNTQATEEFKTVLSDSLFSLCPSGTGPNSIRLWESIGYGAIPVVLADTYQPPGNKSLWEEATVACGENLEEILALPNRLAEMAKDEQLIQRKQAALKQLWMLYGPDCFIHDIVNLFLELQQKQVTEARKVEQLAV</sequence>
<feature type="repeat" description="TPR" evidence="3">
    <location>
        <begin position="238"/>
        <end position="271"/>
    </location>
</feature>
<dbReference type="PANTHER" id="PTHR44858:SF1">
    <property type="entry name" value="UDP-N-ACETYLGLUCOSAMINE--PEPTIDE N-ACETYLGLUCOSAMINYLTRANSFERASE SPINDLY-RELATED"/>
    <property type="match status" value="1"/>
</dbReference>
<name>A0AA96WZ08_9CYAN</name>
<dbReference type="Pfam" id="PF13432">
    <property type="entry name" value="TPR_16"/>
    <property type="match status" value="2"/>
</dbReference>
<proteinExistence type="predicted"/>
<dbReference type="RefSeq" id="WP_316435714.1">
    <property type="nucleotide sequence ID" value="NZ_CP053587.1"/>
</dbReference>